<feature type="region of interest" description="Disordered" evidence="1">
    <location>
        <begin position="58"/>
        <end position="84"/>
    </location>
</feature>
<feature type="transmembrane region" description="Helical" evidence="2">
    <location>
        <begin position="32"/>
        <end position="53"/>
    </location>
</feature>
<protein>
    <submittedName>
        <fullName evidence="3">Uncharacterized protein</fullName>
    </submittedName>
</protein>
<evidence type="ECO:0000256" key="2">
    <source>
        <dbReference type="SAM" id="Phobius"/>
    </source>
</evidence>
<reference evidence="3" key="1">
    <citation type="submission" date="2022-08" db="EMBL/GenBank/DDBJ databases">
        <authorList>
            <consortium name="DOE Joint Genome Institute"/>
            <person name="Min B."/>
            <person name="Riley R."/>
            <person name="Sierra-Patev S."/>
            <person name="Naranjo-Ortiz M."/>
            <person name="Looney B."/>
            <person name="Konkel Z."/>
            <person name="Slot J.C."/>
            <person name="Sakamoto Y."/>
            <person name="Steenwyk J.L."/>
            <person name="Rokas A."/>
            <person name="Carro J."/>
            <person name="Camarero S."/>
            <person name="Ferreira P."/>
            <person name="Molpeceres G."/>
            <person name="Ruiz-Duenas F.J."/>
            <person name="Serrano A."/>
            <person name="Henrissat B."/>
            <person name="Drula E."/>
            <person name="Hughes K.W."/>
            <person name="Mata J.L."/>
            <person name="Ishikawa N.K."/>
            <person name="Vargas-Isla R."/>
            <person name="Ushijima S."/>
            <person name="Smith C.A."/>
            <person name="Ahrendt S."/>
            <person name="Andreopoulos W."/>
            <person name="He G."/>
            <person name="Labutti K."/>
            <person name="Lipzen A."/>
            <person name="Ng V."/>
            <person name="Sandor L."/>
            <person name="Barry K."/>
            <person name="Martinez A.T."/>
            <person name="Xiao Y."/>
            <person name="Gibbons J.G."/>
            <person name="Terashima K."/>
            <person name="Hibbett D.S."/>
            <person name="Grigoriev I.V."/>
        </authorList>
    </citation>
    <scope>NUCLEOTIDE SEQUENCE</scope>
    <source>
        <strain evidence="3">Sp2 HRB7682 ss15</strain>
    </source>
</reference>
<gene>
    <name evidence="3" type="ORF">C8J55DRAFT_504346</name>
</gene>
<keyword evidence="2" id="KW-0812">Transmembrane</keyword>
<evidence type="ECO:0000256" key="1">
    <source>
        <dbReference type="SAM" id="MobiDB-lite"/>
    </source>
</evidence>
<keyword evidence="2" id="KW-1133">Transmembrane helix</keyword>
<sequence>MVSITRHQLCVARSKVISLFVEFVDTDRCLMLVLWILATSSTSLAFTVQYLPFWSSSISSGHRSSHEGKSAGTILHQRYPRVDS</sequence>
<name>A0A9W9AXP0_9AGAR</name>
<dbReference type="Proteomes" id="UP001150238">
    <property type="component" value="Unassembled WGS sequence"/>
</dbReference>
<keyword evidence="2" id="KW-0472">Membrane</keyword>
<evidence type="ECO:0000313" key="4">
    <source>
        <dbReference type="Proteomes" id="UP001150238"/>
    </source>
</evidence>
<evidence type="ECO:0000313" key="3">
    <source>
        <dbReference type="EMBL" id="KAJ4491494.1"/>
    </source>
</evidence>
<comment type="caution">
    <text evidence="3">The sequence shown here is derived from an EMBL/GenBank/DDBJ whole genome shotgun (WGS) entry which is preliminary data.</text>
</comment>
<dbReference type="EMBL" id="JANVFS010000006">
    <property type="protein sequence ID" value="KAJ4491494.1"/>
    <property type="molecule type" value="Genomic_DNA"/>
</dbReference>
<accession>A0A9W9AXP0</accession>
<reference evidence="3" key="2">
    <citation type="journal article" date="2023" name="Proc. Natl. Acad. Sci. U.S.A.">
        <title>A global phylogenomic analysis of the shiitake genus Lentinula.</title>
        <authorList>
            <person name="Sierra-Patev S."/>
            <person name="Min B."/>
            <person name="Naranjo-Ortiz M."/>
            <person name="Looney B."/>
            <person name="Konkel Z."/>
            <person name="Slot J.C."/>
            <person name="Sakamoto Y."/>
            <person name="Steenwyk J.L."/>
            <person name="Rokas A."/>
            <person name="Carro J."/>
            <person name="Camarero S."/>
            <person name="Ferreira P."/>
            <person name="Molpeceres G."/>
            <person name="Ruiz-Duenas F.J."/>
            <person name="Serrano A."/>
            <person name="Henrissat B."/>
            <person name="Drula E."/>
            <person name="Hughes K.W."/>
            <person name="Mata J.L."/>
            <person name="Ishikawa N.K."/>
            <person name="Vargas-Isla R."/>
            <person name="Ushijima S."/>
            <person name="Smith C.A."/>
            <person name="Donoghue J."/>
            <person name="Ahrendt S."/>
            <person name="Andreopoulos W."/>
            <person name="He G."/>
            <person name="LaButti K."/>
            <person name="Lipzen A."/>
            <person name="Ng V."/>
            <person name="Riley R."/>
            <person name="Sandor L."/>
            <person name="Barry K."/>
            <person name="Martinez A.T."/>
            <person name="Xiao Y."/>
            <person name="Gibbons J.G."/>
            <person name="Terashima K."/>
            <person name="Grigoriev I.V."/>
            <person name="Hibbett D."/>
        </authorList>
    </citation>
    <scope>NUCLEOTIDE SEQUENCE</scope>
    <source>
        <strain evidence="3">Sp2 HRB7682 ss15</strain>
    </source>
</reference>
<proteinExistence type="predicted"/>
<organism evidence="3 4">
    <name type="scientific">Lentinula lateritia</name>
    <dbReference type="NCBI Taxonomy" id="40482"/>
    <lineage>
        <taxon>Eukaryota</taxon>
        <taxon>Fungi</taxon>
        <taxon>Dikarya</taxon>
        <taxon>Basidiomycota</taxon>
        <taxon>Agaricomycotina</taxon>
        <taxon>Agaricomycetes</taxon>
        <taxon>Agaricomycetidae</taxon>
        <taxon>Agaricales</taxon>
        <taxon>Marasmiineae</taxon>
        <taxon>Omphalotaceae</taxon>
        <taxon>Lentinula</taxon>
    </lineage>
</organism>
<dbReference type="AlphaFoldDB" id="A0A9W9AXP0"/>